<evidence type="ECO:0000256" key="1">
    <source>
        <dbReference type="ARBA" id="ARBA00004116"/>
    </source>
</evidence>
<keyword evidence="3" id="KW-0926">Vacuole</keyword>
<feature type="domain" description="Glycosyl hydrolase family 32 C-terminal" evidence="10">
    <location>
        <begin position="458"/>
        <end position="649"/>
    </location>
</feature>
<dbReference type="PROSITE" id="PS00609">
    <property type="entry name" value="GLYCOSYL_HYDROL_F32"/>
    <property type="match status" value="1"/>
</dbReference>
<keyword evidence="4 7" id="KW-0378">Hydrolase</keyword>
<dbReference type="RefSeq" id="XP_010259020.1">
    <property type="nucleotide sequence ID" value="XM_010260718.2"/>
</dbReference>
<evidence type="ECO:0000256" key="7">
    <source>
        <dbReference type="RuleBase" id="RU362110"/>
    </source>
</evidence>
<dbReference type="PANTHER" id="PTHR31953">
    <property type="entry name" value="BETA-FRUCTOFURANOSIDASE, INSOLUBLE ISOENZYME CWINV1-RELATED"/>
    <property type="match status" value="1"/>
</dbReference>
<dbReference type="Gene3D" id="2.60.120.560">
    <property type="entry name" value="Exo-inulinase, domain 1"/>
    <property type="match status" value="1"/>
</dbReference>
<evidence type="ECO:0000313" key="12">
    <source>
        <dbReference type="Proteomes" id="UP000189703"/>
    </source>
</evidence>
<evidence type="ECO:0000256" key="5">
    <source>
        <dbReference type="ARBA" id="ARBA00023180"/>
    </source>
</evidence>
<dbReference type="FunFam" id="2.60.120.560:FF:000002">
    <property type="entry name" value="Beta-fructofuranosidase, insoluble isoenzyme CWINV1"/>
    <property type="match status" value="1"/>
</dbReference>
<proteinExistence type="inferred from homology"/>
<comment type="similarity">
    <text evidence="2 7">Belongs to the glycosyl hydrolase 32 family.</text>
</comment>
<dbReference type="GO" id="GO:0004564">
    <property type="term" value="F:beta-fructofuranosidase activity"/>
    <property type="evidence" value="ECO:0007669"/>
    <property type="project" value="InterPro"/>
</dbReference>
<keyword evidence="6 7" id="KW-0326">Glycosidase</keyword>
<protein>
    <submittedName>
        <fullName evidence="13">Beta-fructofuranosidase, soluble isoenzyme I-like isoform X1</fullName>
    </submittedName>
</protein>
<dbReference type="InterPro" id="IPR018053">
    <property type="entry name" value="Glyco_hydro_32_AS"/>
</dbReference>
<dbReference type="Pfam" id="PF11837">
    <property type="entry name" value="INV_N"/>
    <property type="match status" value="1"/>
</dbReference>
<dbReference type="Pfam" id="PF08244">
    <property type="entry name" value="Glyco_hydro_32C"/>
    <property type="match status" value="1"/>
</dbReference>
<evidence type="ECO:0000256" key="3">
    <source>
        <dbReference type="ARBA" id="ARBA00022554"/>
    </source>
</evidence>
<dbReference type="SUPFAM" id="SSF75005">
    <property type="entry name" value="Arabinanase/levansucrase/invertase"/>
    <property type="match status" value="1"/>
</dbReference>
<dbReference type="SUPFAM" id="SSF49899">
    <property type="entry name" value="Concanavalin A-like lectins/glucanases"/>
    <property type="match status" value="1"/>
</dbReference>
<gene>
    <name evidence="13" type="primary">LOC104598577</name>
</gene>
<evidence type="ECO:0000256" key="6">
    <source>
        <dbReference type="ARBA" id="ARBA00023295"/>
    </source>
</evidence>
<dbReference type="AlphaFoldDB" id="A0A1U8ABF7"/>
<accession>A0A1U8ABF7</accession>
<dbReference type="eggNOG" id="KOG0228">
    <property type="taxonomic scope" value="Eukaryota"/>
</dbReference>
<evidence type="ECO:0000259" key="11">
    <source>
        <dbReference type="Pfam" id="PF11837"/>
    </source>
</evidence>
<feature type="domain" description="Glycosyl hydrolase family 32 N-terminal" evidence="9">
    <location>
        <begin position="137"/>
        <end position="455"/>
    </location>
</feature>
<dbReference type="KEGG" id="nnu:104598577"/>
<feature type="domain" description="Beta-fructofuranosidase N-terminal" evidence="11">
    <location>
        <begin position="22"/>
        <end position="129"/>
    </location>
</feature>
<sequence>MSMYTNPFRSFPDLEHVVPYSYDTLRDEEEQAEAPSGGRRRPMKVLLSTLLSGILLLALVMVLTGGQRSEEEVVEVVEGNHHPSFPSSKPSRAIEPEWVSRGVSEGVSEKAFRPYSEKGDSYPWTNLMLSWQRTAYHFQPEKNWMNDPNGPLFYKGWYHLFYQYNPDSAVWGNITWGHAVSKDLIHWLYLPLAMVPDHWYDINGVWTGSATLLPDGSVVILYTGSTDEKVQVQNLAHPADPSDPLLLHWIKYPGNPVMVPPPGIGTLDFRDPTTAWLTPDGNWRLTLGSKVNETGISLVYQTTNFTSYELLDGVLHAVPGTGMWECVDFYPVSTTEEIGLNTSAFGPGVKHVLKASLDDSKKDYYALGTYYVENDTWIPDNPVADVGIGIRYDYGKYYASKTFYDQHKQRRVLFGWIGETDNEAEDIKKGWASVQSIPRVVLFDQKTGSNLVQWPVEEVESLRLTSTEFDKVVVGAGSVVPLDVGTATQLDITAEFEIDSETLEGTIEADIGYNCTTSGGAAGRGTLGPFGLLVLAEDSLAEQTPVYFYIAKDTDGDYRTFFCADESRSSLANDVVKYVYGSYVPVLEGEKLIMRLLVDHSIVESFAQGGRTVVTSRVYPTQAIYGAARVFLFNNATAANVTASLKIWQMNSAFIRPYFNDHHI</sequence>
<dbReference type="GO" id="GO:0005773">
    <property type="term" value="C:vacuole"/>
    <property type="evidence" value="ECO:0007669"/>
    <property type="project" value="UniProtKB-SubCell"/>
</dbReference>
<evidence type="ECO:0000313" key="13">
    <source>
        <dbReference type="RefSeq" id="XP_010259020.1"/>
    </source>
</evidence>
<keyword evidence="8" id="KW-0472">Membrane</keyword>
<dbReference type="CDD" id="cd18624">
    <property type="entry name" value="GH32_Fruct1-like"/>
    <property type="match status" value="1"/>
</dbReference>
<name>A0A1U8ABF7_NELNU</name>
<keyword evidence="5" id="KW-0325">Glycoprotein</keyword>
<keyword evidence="12" id="KW-1185">Reference proteome</keyword>
<keyword evidence="8" id="KW-1133">Transmembrane helix</keyword>
<dbReference type="GO" id="GO:0005975">
    <property type="term" value="P:carbohydrate metabolic process"/>
    <property type="evidence" value="ECO:0007669"/>
    <property type="project" value="InterPro"/>
</dbReference>
<evidence type="ECO:0000259" key="10">
    <source>
        <dbReference type="Pfam" id="PF08244"/>
    </source>
</evidence>
<dbReference type="STRING" id="4432.A0A1U8ABF7"/>
<dbReference type="InterPro" id="IPR021792">
    <property type="entry name" value="Beta-fructofuranosidase_N"/>
</dbReference>
<dbReference type="Proteomes" id="UP000189703">
    <property type="component" value="Unplaced"/>
</dbReference>
<keyword evidence="8" id="KW-0812">Transmembrane</keyword>
<feature type="transmembrane region" description="Helical" evidence="8">
    <location>
        <begin position="45"/>
        <end position="63"/>
    </location>
</feature>
<dbReference type="SMART" id="SM00640">
    <property type="entry name" value="Glyco_32"/>
    <property type="match status" value="1"/>
</dbReference>
<dbReference type="InterPro" id="IPR001362">
    <property type="entry name" value="Glyco_hydro_32"/>
</dbReference>
<dbReference type="GeneID" id="104598577"/>
<dbReference type="FunFam" id="2.115.10.20:FF:000001">
    <property type="entry name" value="Beta-fructofuranosidase, insoluble isoenzyme CWINV1"/>
    <property type="match status" value="1"/>
</dbReference>
<comment type="subcellular location">
    <subcellularLocation>
        <location evidence="1">Vacuole</location>
    </subcellularLocation>
</comment>
<reference evidence="13" key="1">
    <citation type="submission" date="2025-08" db="UniProtKB">
        <authorList>
            <consortium name="RefSeq"/>
        </authorList>
    </citation>
    <scope>IDENTIFICATION</scope>
</reference>
<dbReference type="InterPro" id="IPR013320">
    <property type="entry name" value="ConA-like_dom_sf"/>
</dbReference>
<evidence type="ECO:0000259" key="9">
    <source>
        <dbReference type="Pfam" id="PF00251"/>
    </source>
</evidence>
<evidence type="ECO:0000256" key="8">
    <source>
        <dbReference type="SAM" id="Phobius"/>
    </source>
</evidence>
<dbReference type="InterPro" id="IPR050551">
    <property type="entry name" value="Fructan_Metab_Enzymes"/>
</dbReference>
<dbReference type="OrthoDB" id="202537at2759"/>
<dbReference type="InterPro" id="IPR023296">
    <property type="entry name" value="Glyco_hydro_beta-prop_sf"/>
</dbReference>
<dbReference type="InParanoid" id="A0A1U8ABF7"/>
<dbReference type="FunCoup" id="A0A1U8ABF7">
    <property type="interactions" value="717"/>
</dbReference>
<dbReference type="Pfam" id="PF00251">
    <property type="entry name" value="Glyco_hydro_32N"/>
    <property type="match status" value="1"/>
</dbReference>
<evidence type="ECO:0000256" key="2">
    <source>
        <dbReference type="ARBA" id="ARBA00009902"/>
    </source>
</evidence>
<dbReference type="InterPro" id="IPR013148">
    <property type="entry name" value="Glyco_hydro_32_N"/>
</dbReference>
<organism evidence="12 13">
    <name type="scientific">Nelumbo nucifera</name>
    <name type="common">Sacred lotus</name>
    <dbReference type="NCBI Taxonomy" id="4432"/>
    <lineage>
        <taxon>Eukaryota</taxon>
        <taxon>Viridiplantae</taxon>
        <taxon>Streptophyta</taxon>
        <taxon>Embryophyta</taxon>
        <taxon>Tracheophyta</taxon>
        <taxon>Spermatophyta</taxon>
        <taxon>Magnoliopsida</taxon>
        <taxon>Proteales</taxon>
        <taxon>Nelumbonaceae</taxon>
        <taxon>Nelumbo</taxon>
    </lineage>
</organism>
<dbReference type="OMA" id="SEKSNWA"/>
<dbReference type="InterPro" id="IPR013189">
    <property type="entry name" value="Glyco_hydro_32_C"/>
</dbReference>
<dbReference type="Gene3D" id="2.115.10.20">
    <property type="entry name" value="Glycosyl hydrolase domain, family 43"/>
    <property type="match status" value="1"/>
</dbReference>
<evidence type="ECO:0000256" key="4">
    <source>
        <dbReference type="ARBA" id="ARBA00022801"/>
    </source>
</evidence>